<sequence>MSLQDGDGGTLDLPHLVQSVVCEEWTAEVIGVELVRPGVAPWRREGGEGEMLGTASVVAPVMASCGRLRSNGCR</sequence>
<proteinExistence type="predicted"/>
<accession>M7ZZ09</accession>
<dbReference type="EMBL" id="KD045580">
    <property type="protein sequence ID" value="EMS65292.1"/>
    <property type="molecule type" value="Genomic_DNA"/>
</dbReference>
<organism evidence="1">
    <name type="scientific">Triticum urartu</name>
    <name type="common">Red wild einkorn</name>
    <name type="synonym">Crithodium urartu</name>
    <dbReference type="NCBI Taxonomy" id="4572"/>
    <lineage>
        <taxon>Eukaryota</taxon>
        <taxon>Viridiplantae</taxon>
        <taxon>Streptophyta</taxon>
        <taxon>Embryophyta</taxon>
        <taxon>Tracheophyta</taxon>
        <taxon>Spermatophyta</taxon>
        <taxon>Magnoliopsida</taxon>
        <taxon>Liliopsida</taxon>
        <taxon>Poales</taxon>
        <taxon>Poaceae</taxon>
        <taxon>BOP clade</taxon>
        <taxon>Pooideae</taxon>
        <taxon>Triticodae</taxon>
        <taxon>Triticeae</taxon>
        <taxon>Triticinae</taxon>
        <taxon>Triticum</taxon>
    </lineage>
</organism>
<name>M7ZZ09_TRIUA</name>
<dbReference type="AlphaFoldDB" id="M7ZZ09"/>
<evidence type="ECO:0000313" key="1">
    <source>
        <dbReference type="EMBL" id="EMS65292.1"/>
    </source>
</evidence>
<reference evidence="1" key="1">
    <citation type="journal article" date="2013" name="Nature">
        <title>Draft genome of the wheat A-genome progenitor Triticum urartu.</title>
        <authorList>
            <person name="Ling H.Q."/>
            <person name="Zhao S."/>
            <person name="Liu D."/>
            <person name="Wang J."/>
            <person name="Sun H."/>
            <person name="Zhang C."/>
            <person name="Fan H."/>
            <person name="Li D."/>
            <person name="Dong L."/>
            <person name="Tao Y."/>
            <person name="Gao C."/>
            <person name="Wu H."/>
            <person name="Li Y."/>
            <person name="Cui Y."/>
            <person name="Guo X."/>
            <person name="Zheng S."/>
            <person name="Wang B."/>
            <person name="Yu K."/>
            <person name="Liang Q."/>
            <person name="Yang W."/>
            <person name="Lou X."/>
            <person name="Chen J."/>
            <person name="Feng M."/>
            <person name="Jian J."/>
            <person name="Zhang X."/>
            <person name="Luo G."/>
            <person name="Jiang Y."/>
            <person name="Liu J."/>
            <person name="Wang Z."/>
            <person name="Sha Y."/>
            <person name="Zhang B."/>
            <person name="Wu H."/>
            <person name="Tang D."/>
            <person name="Shen Q."/>
            <person name="Xue P."/>
            <person name="Zou S."/>
            <person name="Wang X."/>
            <person name="Liu X."/>
            <person name="Wang F."/>
            <person name="Yang Y."/>
            <person name="An X."/>
            <person name="Dong Z."/>
            <person name="Zhang K."/>
            <person name="Zhang X."/>
            <person name="Luo M.C."/>
            <person name="Dvorak J."/>
            <person name="Tong Y."/>
            <person name="Wang J."/>
            <person name="Yang H."/>
            <person name="Li Z."/>
            <person name="Wang D."/>
            <person name="Zhang A."/>
            <person name="Wang J."/>
        </authorList>
    </citation>
    <scope>NUCLEOTIDE SEQUENCE</scope>
</reference>
<protein>
    <submittedName>
        <fullName evidence="1">Uncharacterized protein</fullName>
    </submittedName>
</protein>
<gene>
    <name evidence="1" type="ORF">TRIUR3_34198</name>
</gene>